<proteinExistence type="predicted"/>
<evidence type="ECO:0000313" key="2">
    <source>
        <dbReference type="EMBL" id="GLW57920.1"/>
    </source>
</evidence>
<dbReference type="OrthoDB" id="3869662at2"/>
<sequence length="210" mass="21736">MAPSAEQPAAATTTGRGRVRLRRAALMAIPACVAAGALVTLTAQNVLATQFAISGMAFEVTADKLDGTGFEQFGTLDNMIENSPNAGDTGGQLFLIQTVVKQASLTKLCQSVNLGGINLLITAGDKGTPVTAENLTTDSDLMSGDAEFKGLEVGRDASTFDKGGVAGPPGMFGQQGDTVTVDHFRQQNYATTAGTFRLPNMHLSFSSNGC</sequence>
<gene>
    <name evidence="2" type="ORF">Kpho01_59310</name>
</gene>
<dbReference type="AlphaFoldDB" id="A0A9W6PKE3"/>
<keyword evidence="1" id="KW-0812">Transmembrane</keyword>
<dbReference type="Pfam" id="PF19741">
    <property type="entry name" value="DUF6230"/>
    <property type="match status" value="1"/>
</dbReference>
<organism evidence="2 3">
    <name type="scientific">Kitasatospora phosalacinea</name>
    <dbReference type="NCBI Taxonomy" id="2065"/>
    <lineage>
        <taxon>Bacteria</taxon>
        <taxon>Bacillati</taxon>
        <taxon>Actinomycetota</taxon>
        <taxon>Actinomycetes</taxon>
        <taxon>Kitasatosporales</taxon>
        <taxon>Streptomycetaceae</taxon>
        <taxon>Kitasatospora</taxon>
    </lineage>
</organism>
<accession>A0A9W6PKE3</accession>
<name>A0A9W6PKE3_9ACTN</name>
<evidence type="ECO:0000313" key="3">
    <source>
        <dbReference type="Proteomes" id="UP001165143"/>
    </source>
</evidence>
<dbReference type="RefSeq" id="WP_033253510.1">
    <property type="nucleotide sequence ID" value="NZ_BSRX01000045.1"/>
</dbReference>
<evidence type="ECO:0000256" key="1">
    <source>
        <dbReference type="SAM" id="Phobius"/>
    </source>
</evidence>
<feature type="transmembrane region" description="Helical" evidence="1">
    <location>
        <begin position="24"/>
        <end position="43"/>
    </location>
</feature>
<keyword evidence="1" id="KW-1133">Transmembrane helix</keyword>
<dbReference type="Proteomes" id="UP001165143">
    <property type="component" value="Unassembled WGS sequence"/>
</dbReference>
<dbReference type="InterPro" id="IPR046198">
    <property type="entry name" value="DUF6230"/>
</dbReference>
<keyword evidence="1" id="KW-0472">Membrane</keyword>
<dbReference type="EMBL" id="BSRX01000045">
    <property type="protein sequence ID" value="GLW57920.1"/>
    <property type="molecule type" value="Genomic_DNA"/>
</dbReference>
<comment type="caution">
    <text evidence="2">The sequence shown here is derived from an EMBL/GenBank/DDBJ whole genome shotgun (WGS) entry which is preliminary data.</text>
</comment>
<reference evidence="2" key="1">
    <citation type="submission" date="2023-02" db="EMBL/GenBank/DDBJ databases">
        <title>Kitasatospora phosalacinea NBRC 14362.</title>
        <authorList>
            <person name="Ichikawa N."/>
            <person name="Sato H."/>
            <person name="Tonouchi N."/>
        </authorList>
    </citation>
    <scope>NUCLEOTIDE SEQUENCE</scope>
    <source>
        <strain evidence="2">NBRC 14362</strain>
    </source>
</reference>
<protein>
    <submittedName>
        <fullName evidence="2">Cholesterol esterase</fullName>
    </submittedName>
</protein>